<dbReference type="STRING" id="1276538.A0A1X7RM58"/>
<dbReference type="InterPro" id="IPR006094">
    <property type="entry name" value="Oxid_FAD_bind_N"/>
</dbReference>
<dbReference type="PANTHER" id="PTHR13878:SF91">
    <property type="entry name" value="FAD BINDING DOMAIN PROTEIN (AFU_ORTHOLOGUE AFUA_6G12070)-RELATED"/>
    <property type="match status" value="1"/>
</dbReference>
<keyword evidence="6" id="KW-1185">Reference proteome</keyword>
<evidence type="ECO:0000256" key="1">
    <source>
        <dbReference type="ARBA" id="ARBA00005466"/>
    </source>
</evidence>
<dbReference type="GO" id="GO:0071949">
    <property type="term" value="F:FAD binding"/>
    <property type="evidence" value="ECO:0007669"/>
    <property type="project" value="InterPro"/>
</dbReference>
<evidence type="ECO:0000256" key="3">
    <source>
        <dbReference type="SAM" id="SignalP"/>
    </source>
</evidence>
<dbReference type="Pfam" id="PF01565">
    <property type="entry name" value="FAD_binding_4"/>
    <property type="match status" value="1"/>
</dbReference>
<gene>
    <name evidence="5" type="ORF">ZT3D7_G3216</name>
</gene>
<evidence type="ECO:0000313" key="6">
    <source>
        <dbReference type="Proteomes" id="UP000215127"/>
    </source>
</evidence>
<evidence type="ECO:0000256" key="2">
    <source>
        <dbReference type="ARBA" id="ARBA00023002"/>
    </source>
</evidence>
<dbReference type="InterPro" id="IPR050432">
    <property type="entry name" value="FAD-linked_Oxidoreductases_BP"/>
</dbReference>
<name>A0A1X7RM58_ZYMT9</name>
<keyword evidence="3" id="KW-0732">Signal</keyword>
<dbReference type="PANTHER" id="PTHR13878">
    <property type="entry name" value="GULONOLACTONE OXIDASE"/>
    <property type="match status" value="1"/>
</dbReference>
<dbReference type="SUPFAM" id="SSF56176">
    <property type="entry name" value="FAD-binding/transporter-associated domain-like"/>
    <property type="match status" value="1"/>
</dbReference>
<proteinExistence type="inferred from homology"/>
<protein>
    <recommendedName>
        <fullName evidence="4">FAD-binding PCMH-type domain-containing protein</fullName>
    </recommendedName>
</protein>
<feature type="chain" id="PRO_5012372195" description="FAD-binding PCMH-type domain-containing protein" evidence="3">
    <location>
        <begin position="21"/>
        <end position="608"/>
    </location>
</feature>
<comment type="similarity">
    <text evidence="1">Belongs to the oxygen-dependent FAD-linked oxidoreductase family.</text>
</comment>
<sequence>MPPYKSLLATGLALVAATTGATLESQFSASISTITPDQWSALNSTVNGRLYKAAPFAKPCFSRYNGEFTEPDTAQCKAVQAGYTKEMSIADSFAGFQNSNWATCQVNGQGCGLNFNAPQDPTYYASPKNCYQGSIPAYYIDVQEVSDVQAGLKFASDTGIPLVVKNSGHDYKGRSSAPNALSLWTHNIQTPIKLTRGFTPEGCSAPAGDAVTLPAGQGFKGVYEFAEANNITVLGGSSSTVGPVGGWINGGGHGALSNTLGLGVDNVLEIKTVLPSGEYVTANRCQNQDIFFALRGGGGSAFGVNMEMTTTAHPQMSLEVVYIIFASLDLDSRRKLVKICAQNADKWATEGWGGYIAPGAKSSQTSGLILMTPKLTHAEAVISMKPLTNFAASLLNLPQENGVHSEPSFYQAYQKYIVPNQEEVGLGIAVGSRLIPRASFQSASGQEAVTNAIIKASNFVTPVVSGQIDLRQLTYSPPLQILVTAPSSYQTDNTSSVTPAWYGPNGAVWHVLVGQCFANDATASEIQDAFSRAHNAADVLRAVAPDSGAYQNEADIFEPSPEDSFWGQENYQKLLGIKQQIDPNNVLTCWGCVGWDKSDARYSCYPSI</sequence>
<dbReference type="InterPro" id="IPR016166">
    <property type="entry name" value="FAD-bd_PCMH"/>
</dbReference>
<dbReference type="AlphaFoldDB" id="A0A1X7RM58"/>
<keyword evidence="2" id="KW-0560">Oxidoreductase</keyword>
<accession>A0A1X7RM58</accession>
<dbReference type="GO" id="GO:0016491">
    <property type="term" value="F:oxidoreductase activity"/>
    <property type="evidence" value="ECO:0007669"/>
    <property type="project" value="UniProtKB-KW"/>
</dbReference>
<dbReference type="InterPro" id="IPR036318">
    <property type="entry name" value="FAD-bd_PCMH-like_sf"/>
</dbReference>
<evidence type="ECO:0000259" key="4">
    <source>
        <dbReference type="PROSITE" id="PS51387"/>
    </source>
</evidence>
<dbReference type="PROSITE" id="PS51387">
    <property type="entry name" value="FAD_PCMH"/>
    <property type="match status" value="1"/>
</dbReference>
<organism evidence="5 6">
    <name type="scientific">Zymoseptoria tritici (strain ST99CH_3D7)</name>
    <dbReference type="NCBI Taxonomy" id="1276538"/>
    <lineage>
        <taxon>Eukaryota</taxon>
        <taxon>Fungi</taxon>
        <taxon>Dikarya</taxon>
        <taxon>Ascomycota</taxon>
        <taxon>Pezizomycotina</taxon>
        <taxon>Dothideomycetes</taxon>
        <taxon>Dothideomycetidae</taxon>
        <taxon>Mycosphaerellales</taxon>
        <taxon>Mycosphaerellaceae</taxon>
        <taxon>Zymoseptoria</taxon>
    </lineage>
</organism>
<reference evidence="5 6" key="1">
    <citation type="submission" date="2016-06" db="EMBL/GenBank/DDBJ databases">
        <authorList>
            <person name="Kjaerup R.B."/>
            <person name="Dalgaard T.S."/>
            <person name="Juul-Madsen H.R."/>
        </authorList>
    </citation>
    <scope>NUCLEOTIDE SEQUENCE [LARGE SCALE GENOMIC DNA]</scope>
</reference>
<dbReference type="InterPro" id="IPR012951">
    <property type="entry name" value="BBE"/>
</dbReference>
<evidence type="ECO:0000313" key="5">
    <source>
        <dbReference type="EMBL" id="SMQ48067.1"/>
    </source>
</evidence>
<dbReference type="Gene3D" id="3.30.465.10">
    <property type="match status" value="1"/>
</dbReference>
<dbReference type="EMBL" id="LT853693">
    <property type="protein sequence ID" value="SMQ48067.1"/>
    <property type="molecule type" value="Genomic_DNA"/>
</dbReference>
<dbReference type="Pfam" id="PF08031">
    <property type="entry name" value="BBE"/>
    <property type="match status" value="1"/>
</dbReference>
<feature type="domain" description="FAD-binding PCMH-type" evidence="4">
    <location>
        <begin position="131"/>
        <end position="315"/>
    </location>
</feature>
<feature type="signal peptide" evidence="3">
    <location>
        <begin position="1"/>
        <end position="20"/>
    </location>
</feature>
<dbReference type="InterPro" id="IPR016169">
    <property type="entry name" value="FAD-bd_PCMH_sub2"/>
</dbReference>
<dbReference type="Proteomes" id="UP000215127">
    <property type="component" value="Chromosome 2"/>
</dbReference>